<organism evidence="1 2">
    <name type="scientific">Methylocystis echinoides</name>
    <dbReference type="NCBI Taxonomy" id="29468"/>
    <lineage>
        <taxon>Bacteria</taxon>
        <taxon>Pseudomonadati</taxon>
        <taxon>Pseudomonadota</taxon>
        <taxon>Alphaproteobacteria</taxon>
        <taxon>Hyphomicrobiales</taxon>
        <taxon>Methylocystaceae</taxon>
        <taxon>Methylocystis</taxon>
    </lineage>
</organism>
<proteinExistence type="predicted"/>
<dbReference type="AlphaFoldDB" id="A0A9W6GTP1"/>
<evidence type="ECO:0008006" key="3">
    <source>
        <dbReference type="Google" id="ProtNLM"/>
    </source>
</evidence>
<reference evidence="1" key="1">
    <citation type="journal article" date="2023" name="Int. J. Syst. Evol. Microbiol.">
        <title>Methylocystis iwaonis sp. nov., a type II methane-oxidizing bacterium from surface soil of a rice paddy field in Japan, and emended description of the genus Methylocystis (ex Whittenbury et al. 1970) Bowman et al. 1993.</title>
        <authorList>
            <person name="Kaise H."/>
            <person name="Sawadogo J.B."/>
            <person name="Alam M.S."/>
            <person name="Ueno C."/>
            <person name="Dianou D."/>
            <person name="Shinjo R."/>
            <person name="Asakawa S."/>
        </authorList>
    </citation>
    <scope>NUCLEOTIDE SEQUENCE</scope>
    <source>
        <strain evidence="1">LMG27198</strain>
    </source>
</reference>
<dbReference type="PANTHER" id="PTHR33986">
    <property type="entry name" value="OS02G0535700 PROTEIN"/>
    <property type="match status" value="1"/>
</dbReference>
<gene>
    <name evidence="1" type="ORF">LMG27198_16470</name>
</gene>
<dbReference type="InterPro" id="IPR009367">
    <property type="entry name" value="Elm1-like"/>
</dbReference>
<dbReference type="Proteomes" id="UP001144323">
    <property type="component" value="Unassembled WGS sequence"/>
</dbReference>
<keyword evidence="2" id="KW-1185">Reference proteome</keyword>
<evidence type="ECO:0000313" key="2">
    <source>
        <dbReference type="Proteomes" id="UP001144323"/>
    </source>
</evidence>
<evidence type="ECO:0000313" key="1">
    <source>
        <dbReference type="EMBL" id="GLI92655.1"/>
    </source>
</evidence>
<name>A0A9W6GTP1_9HYPH</name>
<protein>
    <recommendedName>
        <fullName evidence="3">Nucleoside-diphosphate sugar epimerase</fullName>
    </recommendedName>
</protein>
<comment type="caution">
    <text evidence="1">The sequence shown here is derived from an EMBL/GenBank/DDBJ whole genome shotgun (WGS) entry which is preliminary data.</text>
</comment>
<dbReference type="EMBL" id="BSEC01000001">
    <property type="protein sequence ID" value="GLI92655.1"/>
    <property type="molecule type" value="Genomic_DNA"/>
</dbReference>
<sequence>MWRGLPLTPALSPLAGRGGLILRILTDGRAGHEAQMLGLAKALGLTPDLRRVTPHHPYDWLAPFGPPDPRDAAAFAPPYPDICIAAGRRTIPALRRLKRDSGGRTFTVYLNAPATGLRTADLIVAPRHDRFTGPNVVTPLTPPNRISAERLAQARAAPDPRIAALPCPRAAMLIGDAKGVVHDLDHIAASLRAGSYGVMATASRRTPPRIARALARALAAPGGFFWDGEGENPYLAMLANADRILVTGDSVNMIGEAVATGVPVHVIEPLAPRRKLCAYVAALEEAGAARVWRGPFEDWSYAPINSTAMVARRIRDAYAAFRGRLRPGA</sequence>
<accession>A0A9W6GTP1</accession>
<dbReference type="PANTHER" id="PTHR33986:SF15">
    <property type="entry name" value="MITOCHONDRIAL FISSION PROTEIN ELM1"/>
    <property type="match status" value="1"/>
</dbReference>
<dbReference type="Pfam" id="PF06258">
    <property type="entry name" value="Mito_fiss_Elm1"/>
    <property type="match status" value="1"/>
</dbReference>